<dbReference type="SUPFAM" id="SSF55073">
    <property type="entry name" value="Nucleotide cyclase"/>
    <property type="match status" value="1"/>
</dbReference>
<dbReference type="AlphaFoldDB" id="A0A1D9P2M0"/>
<name>A0A1D9P2M0_9FIRM</name>
<keyword evidence="1" id="KW-1133">Transmembrane helix</keyword>
<evidence type="ECO:0000313" key="3">
    <source>
        <dbReference type="EMBL" id="AOZ96848.1"/>
    </source>
</evidence>
<dbReference type="Pfam" id="PF00563">
    <property type="entry name" value="EAL"/>
    <property type="match status" value="1"/>
</dbReference>
<feature type="transmembrane region" description="Helical" evidence="1">
    <location>
        <begin position="146"/>
        <end position="165"/>
    </location>
</feature>
<keyword evidence="4" id="KW-1185">Reference proteome</keyword>
<feature type="transmembrane region" description="Helical" evidence="1">
    <location>
        <begin position="72"/>
        <end position="92"/>
    </location>
</feature>
<dbReference type="GO" id="GO:0071111">
    <property type="term" value="F:cyclic-guanylate-specific phosphodiesterase activity"/>
    <property type="evidence" value="ECO:0007669"/>
    <property type="project" value="InterPro"/>
</dbReference>
<evidence type="ECO:0000256" key="1">
    <source>
        <dbReference type="SAM" id="Phobius"/>
    </source>
</evidence>
<dbReference type="InterPro" id="IPR035919">
    <property type="entry name" value="EAL_sf"/>
</dbReference>
<dbReference type="InterPro" id="IPR043128">
    <property type="entry name" value="Rev_trsase/Diguanyl_cyclase"/>
</dbReference>
<keyword evidence="1" id="KW-0472">Membrane</keyword>
<feature type="transmembrane region" description="Helical" evidence="1">
    <location>
        <begin position="6"/>
        <end position="23"/>
    </location>
</feature>
<feature type="domain" description="EAL" evidence="2">
    <location>
        <begin position="392"/>
        <end position="647"/>
    </location>
</feature>
<dbReference type="KEGG" id="bhu:bhn_I1815"/>
<dbReference type="Pfam" id="PF00990">
    <property type="entry name" value="GGDEF"/>
    <property type="match status" value="1"/>
</dbReference>
<reference evidence="4" key="1">
    <citation type="submission" date="2016-10" db="EMBL/GenBank/DDBJ databases">
        <title>The complete genome sequence of the rumen bacterium Butyrivibrio hungatei MB2003.</title>
        <authorList>
            <person name="Palevich N."/>
            <person name="Kelly W.J."/>
            <person name="Leahy S.C."/>
            <person name="Altermann E."/>
            <person name="Rakonjac J."/>
            <person name="Attwood G.T."/>
        </authorList>
    </citation>
    <scope>NUCLEOTIDE SEQUENCE [LARGE SCALE GENOMIC DNA]</scope>
    <source>
        <strain evidence="4">MB2003</strain>
    </source>
</reference>
<dbReference type="SMART" id="SM00052">
    <property type="entry name" value="EAL"/>
    <property type="match status" value="1"/>
</dbReference>
<dbReference type="Gene3D" id="3.20.20.450">
    <property type="entry name" value="EAL domain"/>
    <property type="match status" value="1"/>
</dbReference>
<dbReference type="InterPro" id="IPR001633">
    <property type="entry name" value="EAL_dom"/>
</dbReference>
<dbReference type="PANTHER" id="PTHR33121">
    <property type="entry name" value="CYCLIC DI-GMP PHOSPHODIESTERASE PDEF"/>
    <property type="match status" value="1"/>
</dbReference>
<accession>A0A1D9P2M0</accession>
<sequence>MHYNIYFDICALCILITIALTSLSRRRVPAYRQRAFTLLFLTVFLSTAFERVETYLQINPIDASWYNTLEMIMGSLFFLAHLGSAFAYLFYIMSVLDIYYPVRSLKGFLLLRLGYAIGFFAIIINFFSPILFYYSPDGAYHRGRFLYIFYVIASYYIFYGIVLIFKYKHLMRLKTAVIITSYILLVYAGIILQYLYPTFLIENFFNTISITFIFITLQNPSEMVDETLNILNRKAFMEGLDLKTKRNSKHNTIFVTIDNVRAISSEIGYMKGLGVLKRIAKYLKNVGFKEFGLTTYTYRYSEYVFAITVHSDDEAKVKALMYKISYRLHEPWKHDGMAIRVSGHCFLMSYPRHYFSSAELITKVDLVTEDIAEIHSPVFDIDSINFIQLKKERDYDNLARDNLEAKKIVIKFQPFLSKIYKINYNADVVGYLRDEVGNEIDMRGRIPERTVTQTLMDADEYVFRRACRALAFWNAGDKNGKYRAVVAMSQGEISKTDFVKRVKRILREEKADGSWVSIKLTETTLTTMNTIAERNIKMLKDIGCYIIVDKFGSGYGDLEKILSLPVMQVNIDSSVLRAAAESEDMKKVAQGIVNLFHDISIFVCATDIMTKYDMEMAESLGCDYLIGDYLCAPIKDSSYVNFIDAYFDEG</sequence>
<gene>
    <name evidence="3" type="ORF">bhn_I1815</name>
</gene>
<dbReference type="InterPro" id="IPR000160">
    <property type="entry name" value="GGDEF_dom"/>
</dbReference>
<dbReference type="PANTHER" id="PTHR33121:SF70">
    <property type="entry name" value="SIGNALING PROTEIN YKOW"/>
    <property type="match status" value="1"/>
</dbReference>
<evidence type="ECO:0000259" key="2">
    <source>
        <dbReference type="PROSITE" id="PS50883"/>
    </source>
</evidence>
<protein>
    <submittedName>
        <fullName evidence="3">GGDEF/EAL domain-containing protein</fullName>
    </submittedName>
</protein>
<dbReference type="SUPFAM" id="SSF141868">
    <property type="entry name" value="EAL domain-like"/>
    <property type="match status" value="1"/>
</dbReference>
<proteinExistence type="predicted"/>
<dbReference type="Proteomes" id="UP000179284">
    <property type="component" value="Chromosome I"/>
</dbReference>
<dbReference type="InterPro" id="IPR050706">
    <property type="entry name" value="Cyclic-di-GMP_PDE-like"/>
</dbReference>
<dbReference type="EMBL" id="CP017831">
    <property type="protein sequence ID" value="AOZ96848.1"/>
    <property type="molecule type" value="Genomic_DNA"/>
</dbReference>
<dbReference type="OrthoDB" id="1992968at2"/>
<dbReference type="InterPro" id="IPR029787">
    <property type="entry name" value="Nucleotide_cyclase"/>
</dbReference>
<feature type="transmembrane region" description="Helical" evidence="1">
    <location>
        <begin position="113"/>
        <end position="134"/>
    </location>
</feature>
<keyword evidence="1" id="KW-0812">Transmembrane</keyword>
<evidence type="ECO:0000313" key="4">
    <source>
        <dbReference type="Proteomes" id="UP000179284"/>
    </source>
</evidence>
<feature type="transmembrane region" description="Helical" evidence="1">
    <location>
        <begin position="35"/>
        <end position="52"/>
    </location>
</feature>
<dbReference type="Gene3D" id="3.30.70.270">
    <property type="match status" value="1"/>
</dbReference>
<feature type="transmembrane region" description="Helical" evidence="1">
    <location>
        <begin position="177"/>
        <end position="196"/>
    </location>
</feature>
<dbReference type="PROSITE" id="PS50883">
    <property type="entry name" value="EAL"/>
    <property type="match status" value="1"/>
</dbReference>
<organism evidence="3 4">
    <name type="scientific">Butyrivibrio hungatei</name>
    <dbReference type="NCBI Taxonomy" id="185008"/>
    <lineage>
        <taxon>Bacteria</taxon>
        <taxon>Bacillati</taxon>
        <taxon>Bacillota</taxon>
        <taxon>Clostridia</taxon>
        <taxon>Lachnospirales</taxon>
        <taxon>Lachnospiraceae</taxon>
        <taxon>Butyrivibrio</taxon>
    </lineage>
</organism>